<organism evidence="1 2">
    <name type="scientific">Eretmocerus hayati</name>
    <dbReference type="NCBI Taxonomy" id="131215"/>
    <lineage>
        <taxon>Eukaryota</taxon>
        <taxon>Metazoa</taxon>
        <taxon>Ecdysozoa</taxon>
        <taxon>Arthropoda</taxon>
        <taxon>Hexapoda</taxon>
        <taxon>Insecta</taxon>
        <taxon>Pterygota</taxon>
        <taxon>Neoptera</taxon>
        <taxon>Endopterygota</taxon>
        <taxon>Hymenoptera</taxon>
        <taxon>Apocrita</taxon>
        <taxon>Proctotrupomorpha</taxon>
        <taxon>Chalcidoidea</taxon>
        <taxon>Aphelinidae</taxon>
        <taxon>Aphelininae</taxon>
        <taxon>Eretmocerus</taxon>
    </lineage>
</organism>
<keyword evidence="2" id="KW-1185">Reference proteome</keyword>
<sequence>MSGQSDHLQMEVVESCDKSPLYAWPSAFNDFSKLPNQVGDKVSSTPYKMGSYEFQIDVYPGGLKEEDRNYVSIFLRMCNPSTTARIKFRIFILDVNGCKELGLGRIDSFCEFCTHGDHLRTSWGVGKSILRADLLSRVLLSTNDQLIVLTEISHIDEPDFLSPLDKFCKHGKHFNDQKFSDVKIIVKDKTIHAHKLLLSDYDVFVAMFEHDMREKKENVIHIEDFEFEVILELIRFIYTGKVHNIGRIVQDLLIAADKYDIKELKTECTDYLCRTLSTHNVLQLMNFADQYNAEKLEKETFTFFTTHRKDVSKIPNFEARIKDMDADVRAKLIIFFAIS</sequence>
<reference evidence="1" key="1">
    <citation type="submission" date="2023-04" db="EMBL/GenBank/DDBJ databases">
        <title>A chromosome-level genome assembly of the parasitoid wasp Eretmocerus hayati.</title>
        <authorList>
            <person name="Zhong Y."/>
            <person name="Liu S."/>
            <person name="Liu Y."/>
        </authorList>
    </citation>
    <scope>NUCLEOTIDE SEQUENCE</scope>
    <source>
        <strain evidence="1">ZJU_SS_LIU_2023</strain>
    </source>
</reference>
<dbReference type="Proteomes" id="UP001239111">
    <property type="component" value="Chromosome 2"/>
</dbReference>
<dbReference type="EMBL" id="CM056742">
    <property type="protein sequence ID" value="KAJ8675313.1"/>
    <property type="molecule type" value="Genomic_DNA"/>
</dbReference>
<name>A0ACC2NWR9_9HYME</name>
<gene>
    <name evidence="1" type="ORF">QAD02_011099</name>
</gene>
<evidence type="ECO:0000313" key="1">
    <source>
        <dbReference type="EMBL" id="KAJ8675313.1"/>
    </source>
</evidence>
<protein>
    <submittedName>
        <fullName evidence="1">Uncharacterized protein</fullName>
    </submittedName>
</protein>
<accession>A0ACC2NWR9</accession>
<proteinExistence type="predicted"/>
<evidence type="ECO:0000313" key="2">
    <source>
        <dbReference type="Proteomes" id="UP001239111"/>
    </source>
</evidence>
<comment type="caution">
    <text evidence="1">The sequence shown here is derived from an EMBL/GenBank/DDBJ whole genome shotgun (WGS) entry which is preliminary data.</text>
</comment>